<dbReference type="InterPro" id="IPR009057">
    <property type="entry name" value="Homeodomain-like_sf"/>
</dbReference>
<dbReference type="PANTHER" id="PTHR30055">
    <property type="entry name" value="HTH-TYPE TRANSCRIPTIONAL REGULATOR RUTR"/>
    <property type="match status" value="1"/>
</dbReference>
<name>A0A511RL30_9DEIN</name>
<accession>A0A511RL30</accession>
<dbReference type="PROSITE" id="PS50977">
    <property type="entry name" value="HTH_TETR_2"/>
    <property type="match status" value="1"/>
</dbReference>
<proteinExistence type="predicted"/>
<dbReference type="GO" id="GO:0003700">
    <property type="term" value="F:DNA-binding transcription factor activity"/>
    <property type="evidence" value="ECO:0007669"/>
    <property type="project" value="TreeGrafter"/>
</dbReference>
<keyword evidence="2 4" id="KW-0238">DNA-binding</keyword>
<protein>
    <submittedName>
        <fullName evidence="6">Nucleoid occlusion factor SlmA</fullName>
    </submittedName>
</protein>
<dbReference type="GO" id="GO:0000976">
    <property type="term" value="F:transcription cis-regulatory region binding"/>
    <property type="evidence" value="ECO:0007669"/>
    <property type="project" value="TreeGrafter"/>
</dbReference>
<dbReference type="SUPFAM" id="SSF48498">
    <property type="entry name" value="Tetracyclin repressor-like, C-terminal domain"/>
    <property type="match status" value="1"/>
</dbReference>
<evidence type="ECO:0000256" key="1">
    <source>
        <dbReference type="ARBA" id="ARBA00023015"/>
    </source>
</evidence>
<keyword evidence="3" id="KW-0804">Transcription</keyword>
<dbReference type="PANTHER" id="PTHR30055:SF234">
    <property type="entry name" value="HTH-TYPE TRANSCRIPTIONAL REGULATOR BETI"/>
    <property type="match status" value="1"/>
</dbReference>
<dbReference type="Proteomes" id="UP000321827">
    <property type="component" value="Unassembled WGS sequence"/>
</dbReference>
<gene>
    <name evidence="6" type="primary">slmA</name>
    <name evidence="6" type="ORF">ODE01S_18050</name>
</gene>
<evidence type="ECO:0000313" key="7">
    <source>
        <dbReference type="Proteomes" id="UP000321827"/>
    </source>
</evidence>
<keyword evidence="1" id="KW-0805">Transcription regulation</keyword>
<evidence type="ECO:0000256" key="2">
    <source>
        <dbReference type="ARBA" id="ARBA00023125"/>
    </source>
</evidence>
<dbReference type="EMBL" id="BJXN01000013">
    <property type="protein sequence ID" value="GEM90371.1"/>
    <property type="molecule type" value="Genomic_DNA"/>
</dbReference>
<dbReference type="InterPro" id="IPR036271">
    <property type="entry name" value="Tet_transcr_reg_TetR-rel_C_sf"/>
</dbReference>
<evidence type="ECO:0000256" key="3">
    <source>
        <dbReference type="ARBA" id="ARBA00023163"/>
    </source>
</evidence>
<dbReference type="RefSeq" id="WP_183677675.1">
    <property type="nucleotide sequence ID" value="NZ_BJXN01000013.1"/>
</dbReference>
<dbReference type="SUPFAM" id="SSF46689">
    <property type="entry name" value="Homeodomain-like"/>
    <property type="match status" value="1"/>
</dbReference>
<dbReference type="AlphaFoldDB" id="A0A511RL30"/>
<sequence>MRKSTRLPTSERRKQIVQAGLELCRNHGISSLRTEKIARKIGVTPGALFRHFPSKAAILQAMADELLDRLERATPPDDLPPWEWIEAFVTGRVRTLKEDPEVRLLFSDGFLVALPEEARSEVHRSFLEAWERLNAQLRRAQAQGKVRPDLEEHELAAAVVGLVQAVLHPPLADLPEWSTPEAVWATAKDLLTVRETAALS</sequence>
<evidence type="ECO:0000256" key="4">
    <source>
        <dbReference type="PROSITE-ProRule" id="PRU00335"/>
    </source>
</evidence>
<dbReference type="Pfam" id="PF00440">
    <property type="entry name" value="TetR_N"/>
    <property type="match status" value="1"/>
</dbReference>
<feature type="domain" description="HTH tetR-type" evidence="5">
    <location>
        <begin position="10"/>
        <end position="70"/>
    </location>
</feature>
<dbReference type="Gene3D" id="1.10.357.10">
    <property type="entry name" value="Tetracycline Repressor, domain 2"/>
    <property type="match status" value="1"/>
</dbReference>
<feature type="DNA-binding region" description="H-T-H motif" evidence="4">
    <location>
        <begin position="33"/>
        <end position="52"/>
    </location>
</feature>
<comment type="caution">
    <text evidence="6">The sequence shown here is derived from an EMBL/GenBank/DDBJ whole genome shotgun (WGS) entry which is preliminary data.</text>
</comment>
<organism evidence="6 7">
    <name type="scientific">Oceanithermus desulfurans NBRC 100063</name>
    <dbReference type="NCBI Taxonomy" id="1227550"/>
    <lineage>
        <taxon>Bacteria</taxon>
        <taxon>Thermotogati</taxon>
        <taxon>Deinococcota</taxon>
        <taxon>Deinococci</taxon>
        <taxon>Thermales</taxon>
        <taxon>Thermaceae</taxon>
        <taxon>Oceanithermus</taxon>
    </lineage>
</organism>
<dbReference type="InterPro" id="IPR001647">
    <property type="entry name" value="HTH_TetR"/>
</dbReference>
<dbReference type="PRINTS" id="PR00455">
    <property type="entry name" value="HTHTETR"/>
</dbReference>
<evidence type="ECO:0000313" key="6">
    <source>
        <dbReference type="EMBL" id="GEM90371.1"/>
    </source>
</evidence>
<dbReference type="Gene3D" id="1.10.10.60">
    <property type="entry name" value="Homeodomain-like"/>
    <property type="match status" value="1"/>
</dbReference>
<evidence type="ECO:0000259" key="5">
    <source>
        <dbReference type="PROSITE" id="PS50977"/>
    </source>
</evidence>
<dbReference type="InterPro" id="IPR050109">
    <property type="entry name" value="HTH-type_TetR-like_transc_reg"/>
</dbReference>
<reference evidence="6 7" key="1">
    <citation type="submission" date="2019-07" db="EMBL/GenBank/DDBJ databases">
        <title>Whole genome shotgun sequence of Oceanithermus desulfurans NBRC 100063.</title>
        <authorList>
            <person name="Hosoyama A."/>
            <person name="Uohara A."/>
            <person name="Ohji S."/>
            <person name="Ichikawa N."/>
        </authorList>
    </citation>
    <scope>NUCLEOTIDE SEQUENCE [LARGE SCALE GENOMIC DNA]</scope>
    <source>
        <strain evidence="6 7">NBRC 100063</strain>
    </source>
</reference>